<organism evidence="3 4">
    <name type="scientific">Gouania willdenowi</name>
    <name type="common">Blunt-snouted clingfish</name>
    <name type="synonym">Lepadogaster willdenowi</name>
    <dbReference type="NCBI Taxonomy" id="441366"/>
    <lineage>
        <taxon>Eukaryota</taxon>
        <taxon>Metazoa</taxon>
        <taxon>Chordata</taxon>
        <taxon>Craniata</taxon>
        <taxon>Vertebrata</taxon>
        <taxon>Euteleostomi</taxon>
        <taxon>Actinopterygii</taxon>
        <taxon>Neopterygii</taxon>
        <taxon>Teleostei</taxon>
        <taxon>Neoteleostei</taxon>
        <taxon>Acanthomorphata</taxon>
        <taxon>Ovalentaria</taxon>
        <taxon>Blenniimorphae</taxon>
        <taxon>Blenniiformes</taxon>
        <taxon>Gobiesocoidei</taxon>
        <taxon>Gobiesocidae</taxon>
        <taxon>Gobiesocinae</taxon>
        <taxon>Gouania</taxon>
    </lineage>
</organism>
<dbReference type="PRINTS" id="PR00267">
    <property type="entry name" value="INTFRNREGFCT"/>
</dbReference>
<sequence length="146" mass="16556">MSGAQRRIRLKPWLLDQVNSGRFDGLYWLGPERRLFQIPWKHATRHTPASEEENTVFKAWAVETGKYQEGVDGPDPAKWKANLRCALNKSREFKLKFDGTKETPVQPYKIYEVASGPQPSAEPDPEPGGASEPTTLQIRPAEQRPV</sequence>
<reference evidence="3" key="3">
    <citation type="submission" date="2025-09" db="UniProtKB">
        <authorList>
            <consortium name="Ensembl"/>
        </authorList>
    </citation>
    <scope>IDENTIFICATION</scope>
</reference>
<dbReference type="SUPFAM" id="SSF46785">
    <property type="entry name" value="Winged helix' DNA-binding domain"/>
    <property type="match status" value="1"/>
</dbReference>
<protein>
    <submittedName>
        <fullName evidence="3">Interferon regulatory factor 5-like</fullName>
    </submittedName>
</protein>
<dbReference type="GO" id="GO:0000981">
    <property type="term" value="F:DNA-binding transcription factor activity, RNA polymerase II-specific"/>
    <property type="evidence" value="ECO:0007669"/>
    <property type="project" value="TreeGrafter"/>
</dbReference>
<reference evidence="3" key="1">
    <citation type="submission" date="2020-06" db="EMBL/GenBank/DDBJ databases">
        <authorList>
            <consortium name="Wellcome Sanger Institute Data Sharing"/>
        </authorList>
    </citation>
    <scope>NUCLEOTIDE SEQUENCE [LARGE SCALE GENOMIC DNA]</scope>
</reference>
<dbReference type="GO" id="GO:0005634">
    <property type="term" value="C:nucleus"/>
    <property type="evidence" value="ECO:0007669"/>
    <property type="project" value="TreeGrafter"/>
</dbReference>
<feature type="domain" description="IRF tryptophan pentad repeat" evidence="2">
    <location>
        <begin position="7"/>
        <end position="115"/>
    </location>
</feature>
<proteinExistence type="predicted"/>
<accession>A0A8C5GE26</accession>
<evidence type="ECO:0000259" key="2">
    <source>
        <dbReference type="PROSITE" id="PS51507"/>
    </source>
</evidence>
<dbReference type="Ensembl" id="ENSGWIT00000031513.1">
    <property type="protein sequence ID" value="ENSGWIP00000028859.1"/>
    <property type="gene ID" value="ENSGWIG00000015087.1"/>
</dbReference>
<evidence type="ECO:0000313" key="4">
    <source>
        <dbReference type="Proteomes" id="UP000694680"/>
    </source>
</evidence>
<gene>
    <name evidence="3" type="primary">irf5</name>
</gene>
<dbReference type="PROSITE" id="PS51507">
    <property type="entry name" value="IRF_2"/>
    <property type="match status" value="1"/>
</dbReference>
<dbReference type="InterPro" id="IPR036390">
    <property type="entry name" value="WH_DNA-bd_sf"/>
</dbReference>
<feature type="region of interest" description="Disordered" evidence="1">
    <location>
        <begin position="112"/>
        <end position="146"/>
    </location>
</feature>
<dbReference type="Pfam" id="PF00605">
    <property type="entry name" value="IRF"/>
    <property type="match status" value="1"/>
</dbReference>
<keyword evidence="4" id="KW-1185">Reference proteome</keyword>
<reference evidence="3" key="2">
    <citation type="submission" date="2025-08" db="UniProtKB">
        <authorList>
            <consortium name="Ensembl"/>
        </authorList>
    </citation>
    <scope>IDENTIFICATION</scope>
</reference>
<dbReference type="SMART" id="SM00348">
    <property type="entry name" value="IRF"/>
    <property type="match status" value="1"/>
</dbReference>
<dbReference type="PANTHER" id="PTHR11949">
    <property type="entry name" value="INTERFERON REGULATORY FACTOR"/>
    <property type="match status" value="1"/>
</dbReference>
<evidence type="ECO:0000313" key="3">
    <source>
        <dbReference type="Ensembl" id="ENSGWIP00000028859.1"/>
    </source>
</evidence>
<dbReference type="AlphaFoldDB" id="A0A8C5GE26"/>
<evidence type="ECO:0000256" key="1">
    <source>
        <dbReference type="SAM" id="MobiDB-lite"/>
    </source>
</evidence>
<dbReference type="Gene3D" id="1.10.10.10">
    <property type="entry name" value="Winged helix-like DNA-binding domain superfamily/Winged helix DNA-binding domain"/>
    <property type="match status" value="1"/>
</dbReference>
<dbReference type="FunFam" id="1.10.10.10:FF:000093">
    <property type="entry name" value="Putative interferon regulatory factor 6"/>
    <property type="match status" value="1"/>
</dbReference>
<name>A0A8C5GE26_GOUWI</name>
<dbReference type="GO" id="GO:0000978">
    <property type="term" value="F:RNA polymerase II cis-regulatory region sequence-specific DNA binding"/>
    <property type="evidence" value="ECO:0007669"/>
    <property type="project" value="TreeGrafter"/>
</dbReference>
<dbReference type="Proteomes" id="UP000694680">
    <property type="component" value="Chromosome 6"/>
</dbReference>
<dbReference type="InterPro" id="IPR036388">
    <property type="entry name" value="WH-like_DNA-bd_sf"/>
</dbReference>
<dbReference type="CDD" id="cd00103">
    <property type="entry name" value="IRF"/>
    <property type="match status" value="1"/>
</dbReference>
<dbReference type="InterPro" id="IPR001346">
    <property type="entry name" value="Interferon_reg_fact_DNA-bd_dom"/>
</dbReference>
<dbReference type="PANTHER" id="PTHR11949:SF10">
    <property type="entry name" value="INTERFERON REGULATORY FACTOR 5"/>
    <property type="match status" value="1"/>
</dbReference>
<dbReference type="GO" id="GO:0002376">
    <property type="term" value="P:immune system process"/>
    <property type="evidence" value="ECO:0007669"/>
    <property type="project" value="TreeGrafter"/>
</dbReference>